<keyword evidence="1" id="KW-0732">Signal</keyword>
<dbReference type="AlphaFoldDB" id="D2SNX6"/>
<gene>
    <name evidence="3" type="ORF">B5V51_14031</name>
    <name evidence="2" type="ORF">hvpg0133</name>
</gene>
<dbReference type="SUPFAM" id="SSF100910">
    <property type="entry name" value="Chemosensory protein Csp2"/>
    <property type="match status" value="1"/>
</dbReference>
<evidence type="ECO:0000256" key="1">
    <source>
        <dbReference type="SAM" id="SignalP"/>
    </source>
</evidence>
<protein>
    <submittedName>
        <fullName evidence="2">Chemosensory protein</fullName>
    </submittedName>
</protein>
<name>D2SNX6_HELVI</name>
<dbReference type="InterPro" id="IPR036682">
    <property type="entry name" value="OS_D_A10/PebIII_sf"/>
</dbReference>
<dbReference type="Pfam" id="PF03392">
    <property type="entry name" value="OS-D"/>
    <property type="match status" value="1"/>
</dbReference>
<dbReference type="InterPro" id="IPR005055">
    <property type="entry name" value="A10/PebIII"/>
</dbReference>
<evidence type="ECO:0000313" key="3">
    <source>
        <dbReference type="EMBL" id="PCG73977.1"/>
    </source>
</evidence>
<feature type="chain" id="PRO_5013521725" evidence="1">
    <location>
        <begin position="19"/>
        <end position="123"/>
    </location>
</feature>
<sequence>MKCVYVLSFLLAVAAVHAEDKYSTENDDLDIDAVVANLASLREFVGCFMDAVTCNAIAADFKKDIPEAVSTQCAKCTDAQKHIFYKFLLGLKEKLPNDYQAFKIKYDPDNKHFSALEDAVSGA</sequence>
<reference evidence="3" key="2">
    <citation type="submission" date="2017-09" db="EMBL/GenBank/DDBJ databases">
        <title>Contemporary evolution of a Lepidopteran species, Heliothis virescens, in response to modern agricultural practices.</title>
        <authorList>
            <person name="Fritz M.L."/>
            <person name="Deyonke A.M."/>
            <person name="Papanicolaou A."/>
            <person name="Micinski S."/>
            <person name="Westbrook J."/>
            <person name="Gould F."/>
        </authorList>
    </citation>
    <scope>NUCLEOTIDE SEQUENCE [LARGE SCALE GENOMIC DNA]</scope>
    <source>
        <strain evidence="3">HvINT-</strain>
        <tissue evidence="3">Whole body</tissue>
    </source>
</reference>
<feature type="signal peptide" evidence="1">
    <location>
        <begin position="1"/>
        <end position="18"/>
    </location>
</feature>
<dbReference type="EMBL" id="NWSH01000827">
    <property type="protein sequence ID" value="PCG73977.1"/>
    <property type="molecule type" value="Genomic_DNA"/>
</dbReference>
<organism evidence="2">
    <name type="scientific">Heliothis virescens</name>
    <name type="common">Tobacco budworm moth</name>
    <dbReference type="NCBI Taxonomy" id="7102"/>
    <lineage>
        <taxon>Eukaryota</taxon>
        <taxon>Metazoa</taxon>
        <taxon>Ecdysozoa</taxon>
        <taxon>Arthropoda</taxon>
        <taxon>Hexapoda</taxon>
        <taxon>Insecta</taxon>
        <taxon>Pterygota</taxon>
        <taxon>Neoptera</taxon>
        <taxon>Endopterygota</taxon>
        <taxon>Lepidoptera</taxon>
        <taxon>Glossata</taxon>
        <taxon>Ditrysia</taxon>
        <taxon>Noctuoidea</taxon>
        <taxon>Noctuidae</taxon>
        <taxon>Heliothinae</taxon>
        <taxon>Heliothis</taxon>
    </lineage>
</organism>
<dbReference type="EMBL" id="EZ407261">
    <property type="protein sequence ID" value="ACX53817.1"/>
    <property type="molecule type" value="mRNA"/>
</dbReference>
<proteinExistence type="evidence at transcript level"/>
<dbReference type="PANTHER" id="PTHR11257">
    <property type="entry name" value="CHEMOSENSORY PROTEIN-RELATED"/>
    <property type="match status" value="1"/>
</dbReference>
<dbReference type="PANTHER" id="PTHR11257:SF13">
    <property type="entry name" value="GEO07322P1"/>
    <property type="match status" value="1"/>
</dbReference>
<evidence type="ECO:0000313" key="2">
    <source>
        <dbReference type="EMBL" id="ACX53817.1"/>
    </source>
</evidence>
<reference evidence="2" key="1">
    <citation type="journal article" date="2010" name="BMC Genomics">
        <title>Transcriptome analysis of the sex pheromone gland of the noctuid moth Heliothis virescens.</title>
        <authorList>
            <person name="Vogel H."/>
            <person name="Heidel A.J."/>
            <person name="Heckel D.G."/>
            <person name="Groot A.T."/>
        </authorList>
    </citation>
    <scope>NUCLEOTIDE SEQUENCE</scope>
</reference>
<accession>D2SNX6</accession>
<dbReference type="Gene3D" id="1.10.2080.10">
    <property type="entry name" value="Insect odorant-binding protein A10/Ejaculatory bulb-specific protein 3"/>
    <property type="match status" value="1"/>
</dbReference>